<keyword evidence="3" id="KW-0472">Membrane</keyword>
<dbReference type="SUPFAM" id="SSF53067">
    <property type="entry name" value="Actin-like ATPase domain"/>
    <property type="match status" value="2"/>
</dbReference>
<dbReference type="Pfam" id="PF14450">
    <property type="entry name" value="FtsA"/>
    <property type="match status" value="1"/>
</dbReference>
<keyword evidence="8" id="KW-1185">Reference proteome</keyword>
<comment type="function">
    <text evidence="5">Cell division protein that is involved in the assembly of the Z ring. May serve as a membrane anchor for the Z ring.</text>
</comment>
<accession>A0A4R1GHN4</accession>
<keyword evidence="1" id="KW-1003">Cell membrane</keyword>
<evidence type="ECO:0000259" key="6">
    <source>
        <dbReference type="SMART" id="SM00842"/>
    </source>
</evidence>
<evidence type="ECO:0000313" key="8">
    <source>
        <dbReference type="Proteomes" id="UP000295777"/>
    </source>
</evidence>
<dbReference type="InterPro" id="IPR050696">
    <property type="entry name" value="FtsA/MreB"/>
</dbReference>
<comment type="caution">
    <text evidence="7">The sequence shown here is derived from an EMBL/GenBank/DDBJ whole genome shotgun (WGS) entry which is preliminary data.</text>
</comment>
<dbReference type="Pfam" id="PF02491">
    <property type="entry name" value="SHS2_FTSA"/>
    <property type="match status" value="1"/>
</dbReference>
<comment type="similarity">
    <text evidence="5">Belongs to the FtsA/MreB family.</text>
</comment>
<dbReference type="SMART" id="SM00842">
    <property type="entry name" value="FtsA"/>
    <property type="match status" value="1"/>
</dbReference>
<dbReference type="EMBL" id="SMFV01000001">
    <property type="protein sequence ID" value="TCK06255.1"/>
    <property type="molecule type" value="Genomic_DNA"/>
</dbReference>
<dbReference type="AlphaFoldDB" id="A0A4R1GHN4"/>
<proteinExistence type="inferred from homology"/>
<evidence type="ECO:0000313" key="7">
    <source>
        <dbReference type="EMBL" id="TCK06255.1"/>
    </source>
</evidence>
<dbReference type="Proteomes" id="UP000295777">
    <property type="component" value="Unassembled WGS sequence"/>
</dbReference>
<reference evidence="7 8" key="1">
    <citation type="submission" date="2019-03" db="EMBL/GenBank/DDBJ databases">
        <title>Genomic Encyclopedia of Archaeal and Bacterial Type Strains, Phase II (KMG-II): from individual species to whole genera.</title>
        <authorList>
            <person name="Goeker M."/>
        </authorList>
    </citation>
    <scope>NUCLEOTIDE SEQUENCE [LARGE SCALE GENOMIC DNA]</scope>
    <source>
        <strain evidence="7 8">DSM 24425</strain>
    </source>
</reference>
<evidence type="ECO:0000256" key="4">
    <source>
        <dbReference type="ARBA" id="ARBA00023306"/>
    </source>
</evidence>
<organism evidence="7 8">
    <name type="scientific">Phorcysia thermohydrogeniphila</name>
    <dbReference type="NCBI Taxonomy" id="936138"/>
    <lineage>
        <taxon>Bacteria</taxon>
        <taxon>Pseudomonadati</taxon>
        <taxon>Aquificota</taxon>
        <taxon>Aquificia</taxon>
        <taxon>Desulfurobacteriales</taxon>
        <taxon>Desulfurobacteriaceae</taxon>
        <taxon>Phorcysia</taxon>
    </lineage>
</organism>
<dbReference type="InterPro" id="IPR003494">
    <property type="entry name" value="SHS2_FtsA"/>
</dbReference>
<dbReference type="GO" id="GO:0051301">
    <property type="term" value="P:cell division"/>
    <property type="evidence" value="ECO:0007669"/>
    <property type="project" value="UniProtKB-KW"/>
</dbReference>
<dbReference type="OrthoDB" id="9768127at2"/>
<evidence type="ECO:0000256" key="2">
    <source>
        <dbReference type="ARBA" id="ARBA00022618"/>
    </source>
</evidence>
<dbReference type="InterPro" id="IPR043129">
    <property type="entry name" value="ATPase_NBD"/>
</dbReference>
<evidence type="ECO:0000256" key="1">
    <source>
        <dbReference type="ARBA" id="ARBA00022475"/>
    </source>
</evidence>
<dbReference type="Gene3D" id="3.30.420.40">
    <property type="match status" value="1"/>
</dbReference>
<feature type="domain" description="SHS2" evidence="6">
    <location>
        <begin position="6"/>
        <end position="199"/>
    </location>
</feature>
<dbReference type="PANTHER" id="PTHR32432">
    <property type="entry name" value="CELL DIVISION PROTEIN FTSA-RELATED"/>
    <property type="match status" value="1"/>
</dbReference>
<dbReference type="RefSeq" id="WP_132524626.1">
    <property type="nucleotide sequence ID" value="NZ_SMFV01000001.1"/>
</dbReference>
<evidence type="ECO:0000256" key="3">
    <source>
        <dbReference type="ARBA" id="ARBA00023136"/>
    </source>
</evidence>
<sequence>MLEQKILTIDLGTSAIRVALSVVHSGNKRTITMTTAPSRGIRGGNIVNFQSAKDSLNSALNKLKVESSVTVPPEAYVLITGAHTISYAVESKITFAGIQTISYSDVNEVKNKAKRELLKKLRQAASHFEIIHMIPQEFIVENLTGIQNPIGHNGRELTMRAFVILASKSSMKTIESLLKEVGLRLKGVVLQSFAASHGIRDEKTYLNNNLLIYMGAGNTEYFYFREDKPVFLRHVPFGSEDIIENLVHQLKISRKEAEKLFLEHGSAYAFKVNKEEIIDVNYGMYTRKVPKILISALIHAQLKKLFKDIKDDLKNEDPTFVSNLNAVYLTGGLAKLKDIDFLAGKILKAPAIVAETQDEVMKDTLYSPLVGTTNFVMSLKSRKRIVDIKEDLTKDYSRKGLFAGIWRFITDLI</sequence>
<dbReference type="PIRSF" id="PIRSF003101">
    <property type="entry name" value="FtsA"/>
    <property type="match status" value="1"/>
</dbReference>
<evidence type="ECO:0000256" key="5">
    <source>
        <dbReference type="PIRNR" id="PIRNR003101"/>
    </source>
</evidence>
<dbReference type="InterPro" id="IPR020823">
    <property type="entry name" value="Cell_div_FtsA"/>
</dbReference>
<keyword evidence="2 5" id="KW-0132">Cell division</keyword>
<gene>
    <name evidence="7" type="ORF">CLV27_0056</name>
</gene>
<name>A0A4R1GHN4_9BACT</name>
<comment type="subunit">
    <text evidence="5">Interacts with FtsZ.</text>
</comment>
<keyword evidence="4 5" id="KW-0131">Cell cycle</keyword>
<protein>
    <recommendedName>
        <fullName evidence="5">Cell division protein FtsA</fullName>
    </recommendedName>
</protein>